<evidence type="ECO:0000256" key="1">
    <source>
        <dbReference type="SAM" id="Phobius"/>
    </source>
</evidence>
<reference evidence="2" key="1">
    <citation type="submission" date="2022-12" db="EMBL/GenBank/DDBJ databases">
        <authorList>
            <person name="Hils M."/>
            <person name="Clarke A."/>
            <person name="Albert M."/>
            <person name="Lenski J."/>
        </authorList>
    </citation>
    <scope>NUCLEOTIDE SEQUENCE</scope>
</reference>
<dbReference type="Proteomes" id="UP001214072">
    <property type="component" value="Segment"/>
</dbReference>
<gene>
    <name evidence="2" type="primary">BL198_gp004</name>
</gene>
<feature type="transmembrane region" description="Helical" evidence="1">
    <location>
        <begin position="12"/>
        <end position="30"/>
    </location>
</feature>
<keyword evidence="3" id="KW-1185">Reference proteome</keyword>
<keyword evidence="1" id="KW-0472">Membrane</keyword>
<accession>A0AAE9WYG1</accession>
<protein>
    <submittedName>
        <fullName evidence="2">Uncharacterized protein</fullName>
    </submittedName>
</protein>
<keyword evidence="1" id="KW-1133">Transmembrane helix</keyword>
<dbReference type="EMBL" id="OQ135102">
    <property type="protein sequence ID" value="WCD56033.1"/>
    <property type="molecule type" value="Genomic_DNA"/>
</dbReference>
<evidence type="ECO:0000313" key="2">
    <source>
        <dbReference type="EMBL" id="WCD56033.1"/>
    </source>
</evidence>
<keyword evidence="1" id="KW-0812">Transmembrane</keyword>
<evidence type="ECO:0000313" key="3">
    <source>
        <dbReference type="Proteomes" id="UP001214072"/>
    </source>
</evidence>
<organism evidence="2 3">
    <name type="scientific">Caulobacter phage BL198</name>
    <dbReference type="NCBI Taxonomy" id="3020395"/>
    <lineage>
        <taxon>Viruses</taxon>
        <taxon>Duplodnaviria</taxon>
        <taxon>Heunggongvirae</taxon>
        <taxon>Uroviricota</taxon>
        <taxon>Caudoviricetes</taxon>
        <taxon>Autographivirales</taxon>
        <taxon>Autonotataviridae</taxon>
        <taxon>Percyvirus</taxon>
        <taxon>Percyvirus BL198</taxon>
    </lineage>
</organism>
<reference evidence="2" key="2">
    <citation type="journal article" date="2024" name="Viruses">
        <title>New Genera and Species of Caulobacter and Brevundimonas Bacteriophages Provide Insights into Phage Genome Evolution.</title>
        <authorList>
            <person name="Ely B."/>
            <person name="Hils M."/>
            <person name="Clarke A."/>
            <person name="Albert M."/>
            <person name="Holness N."/>
            <person name="Lenski J."/>
            <person name="Mohammadi T."/>
        </authorList>
    </citation>
    <scope>NUCLEOTIDE SEQUENCE</scope>
</reference>
<name>A0AAE9WYG1_9CAUD</name>
<proteinExistence type="predicted"/>
<sequence length="41" mass="4756">MSDYEIMNLLDLAMGLLFLVAVALVVYCLNNPCSPRRRRRK</sequence>